<dbReference type="GO" id="GO:0071555">
    <property type="term" value="P:cell wall organization"/>
    <property type="evidence" value="ECO:0007669"/>
    <property type="project" value="TreeGrafter"/>
</dbReference>
<dbReference type="SUPFAM" id="SSF56601">
    <property type="entry name" value="beta-lactamase/transpeptidase-like"/>
    <property type="match status" value="1"/>
</dbReference>
<protein>
    <submittedName>
        <fullName evidence="3">Unannotated protein</fullName>
    </submittedName>
</protein>
<dbReference type="GO" id="GO:0005886">
    <property type="term" value="C:plasma membrane"/>
    <property type="evidence" value="ECO:0007669"/>
    <property type="project" value="TreeGrafter"/>
</dbReference>
<name>A0A6J7TVR5_9ZZZZ</name>
<organism evidence="3">
    <name type="scientific">freshwater metagenome</name>
    <dbReference type="NCBI Taxonomy" id="449393"/>
    <lineage>
        <taxon>unclassified sequences</taxon>
        <taxon>metagenomes</taxon>
        <taxon>ecological metagenomes</taxon>
    </lineage>
</organism>
<dbReference type="PANTHER" id="PTHR30627">
    <property type="entry name" value="PEPTIDOGLYCAN D,D-TRANSPEPTIDASE"/>
    <property type="match status" value="1"/>
</dbReference>
<dbReference type="PANTHER" id="PTHR30627:SF24">
    <property type="entry name" value="PENICILLIN-BINDING PROTEIN 4B"/>
    <property type="match status" value="1"/>
</dbReference>
<dbReference type="InterPro" id="IPR050515">
    <property type="entry name" value="Beta-lactam/transpept"/>
</dbReference>
<dbReference type="SUPFAM" id="SSF56519">
    <property type="entry name" value="Penicillin binding protein dimerisation domain"/>
    <property type="match status" value="1"/>
</dbReference>
<gene>
    <name evidence="3" type="ORF">UFOPK4293_01464</name>
</gene>
<evidence type="ECO:0000259" key="2">
    <source>
        <dbReference type="Pfam" id="PF21922"/>
    </source>
</evidence>
<dbReference type="InterPro" id="IPR036138">
    <property type="entry name" value="PBP_dimer_sf"/>
</dbReference>
<evidence type="ECO:0000259" key="1">
    <source>
        <dbReference type="Pfam" id="PF00905"/>
    </source>
</evidence>
<dbReference type="Gene3D" id="3.90.1310.10">
    <property type="entry name" value="Penicillin-binding protein 2a (Domain 2)"/>
    <property type="match status" value="1"/>
</dbReference>
<dbReference type="EMBL" id="CAFBQH010000116">
    <property type="protein sequence ID" value="CAB5056158.1"/>
    <property type="molecule type" value="Genomic_DNA"/>
</dbReference>
<dbReference type="Pfam" id="PF00905">
    <property type="entry name" value="Transpeptidase"/>
    <property type="match status" value="1"/>
</dbReference>
<evidence type="ECO:0000313" key="3">
    <source>
        <dbReference type="EMBL" id="CAB5056158.1"/>
    </source>
</evidence>
<dbReference type="Pfam" id="PF21922">
    <property type="entry name" value="PBP_dimer_2"/>
    <property type="match status" value="1"/>
</dbReference>
<dbReference type="GO" id="GO:0008658">
    <property type="term" value="F:penicillin binding"/>
    <property type="evidence" value="ECO:0007669"/>
    <property type="project" value="InterPro"/>
</dbReference>
<reference evidence="3" key="1">
    <citation type="submission" date="2020-05" db="EMBL/GenBank/DDBJ databases">
        <authorList>
            <person name="Chiriac C."/>
            <person name="Salcher M."/>
            <person name="Ghai R."/>
            <person name="Kavagutti S V."/>
        </authorList>
    </citation>
    <scope>NUCLEOTIDE SEQUENCE</scope>
</reference>
<dbReference type="Gene3D" id="3.40.710.10">
    <property type="entry name" value="DD-peptidase/beta-lactamase superfamily"/>
    <property type="match status" value="1"/>
</dbReference>
<dbReference type="InterPro" id="IPR001460">
    <property type="entry name" value="PCN-bd_Tpept"/>
</dbReference>
<dbReference type="InterPro" id="IPR054120">
    <property type="entry name" value="PBPA_dimer"/>
</dbReference>
<proteinExistence type="predicted"/>
<sequence length="499" mass="52838">MNQRIRHLTVALIVLFGVLLVQLTNWQVVQRDSLVSDSRNNRVTVREFDTPRGDIITADGAVIAQTLPVDIANGSSKYKYQRTYPKGELFANITGYYTLGYGSTQLERTQSDVLAGTTAQQQLEATGGLFSKEDVSGSVRVTLRADLQAAAKKALGNREGSVVVLDPKTGAVLAMYSNPSYDPNLIASHNGNVVNEALNTLQADEAKPLLANAYQERYMPGSTFKIVTTTVGLETGKIDMMSVFKNERSWLPPNTKKPIRNYGKKVCGGDLAEVFRRSCNIPFAQTAVAIGPDLMVNGANRFGFDERVPFDLPGAAASTFGGIAADFADSLALLAIHGFGQGQVQVTPLHMAMIAGSVANGGVMMKPHVINSTVTHNGTVMSTTSPEAWKTPMSPTTAATLTQLMIGVAQTGTAACCLQLKGGISVAAKTGTAQLNAEGEKQRSHAWITAFAPAEAPRFVVSVFIKGVNDAVSASTGGHLAGPVARDVLNAALALPIGQ</sequence>
<dbReference type="GO" id="GO:0071972">
    <property type="term" value="F:peptidoglycan L,D-transpeptidase activity"/>
    <property type="evidence" value="ECO:0007669"/>
    <property type="project" value="TreeGrafter"/>
</dbReference>
<dbReference type="InterPro" id="IPR012338">
    <property type="entry name" value="Beta-lactam/transpept-like"/>
</dbReference>
<feature type="domain" description="Penicillin binding protein A dimerisation" evidence="2">
    <location>
        <begin position="52"/>
        <end position="137"/>
    </location>
</feature>
<accession>A0A6J7TVR5</accession>
<feature type="domain" description="Penicillin-binding protein transpeptidase" evidence="1">
    <location>
        <begin position="160"/>
        <end position="489"/>
    </location>
</feature>
<dbReference type="AlphaFoldDB" id="A0A6J7TVR5"/>